<dbReference type="AlphaFoldDB" id="A0AAV4UET2"/>
<organism evidence="2 3">
    <name type="scientific">Caerostris darwini</name>
    <dbReference type="NCBI Taxonomy" id="1538125"/>
    <lineage>
        <taxon>Eukaryota</taxon>
        <taxon>Metazoa</taxon>
        <taxon>Ecdysozoa</taxon>
        <taxon>Arthropoda</taxon>
        <taxon>Chelicerata</taxon>
        <taxon>Arachnida</taxon>
        <taxon>Araneae</taxon>
        <taxon>Araneomorphae</taxon>
        <taxon>Entelegynae</taxon>
        <taxon>Araneoidea</taxon>
        <taxon>Araneidae</taxon>
        <taxon>Caerostris</taxon>
    </lineage>
</organism>
<reference evidence="2 3" key="1">
    <citation type="submission" date="2021-06" db="EMBL/GenBank/DDBJ databases">
        <title>Caerostris darwini draft genome.</title>
        <authorList>
            <person name="Kono N."/>
            <person name="Arakawa K."/>
        </authorList>
    </citation>
    <scope>NUCLEOTIDE SEQUENCE [LARGE SCALE GENOMIC DNA]</scope>
</reference>
<gene>
    <name evidence="2" type="primary">AVEN_153287_1</name>
    <name evidence="2" type="ORF">CDAR_274931</name>
</gene>
<evidence type="ECO:0000313" key="3">
    <source>
        <dbReference type="Proteomes" id="UP001054837"/>
    </source>
</evidence>
<feature type="transmembrane region" description="Helical" evidence="1">
    <location>
        <begin position="12"/>
        <end position="32"/>
    </location>
</feature>
<comment type="caution">
    <text evidence="2">The sequence shown here is derived from an EMBL/GenBank/DDBJ whole genome shotgun (WGS) entry which is preliminary data.</text>
</comment>
<evidence type="ECO:0000313" key="2">
    <source>
        <dbReference type="EMBL" id="GIY56256.1"/>
    </source>
</evidence>
<keyword evidence="1" id="KW-0812">Transmembrane</keyword>
<keyword evidence="1" id="KW-1133">Transmembrane helix</keyword>
<sequence length="142" mass="16130">METKRTCFMRWTLVAICILAITDSVFIPLVVYRICYQSTSQFVPSQCVNCPFLALQGYTAFPRNMTPAQAQCMIQRCQDGVKQTSIYLGRKKREDTKESTAQAADEYAISQHKANETAAENLQVVGEIDVYVDADYEDDEMF</sequence>
<accession>A0AAV4UET2</accession>
<evidence type="ECO:0000256" key="1">
    <source>
        <dbReference type="SAM" id="Phobius"/>
    </source>
</evidence>
<dbReference type="Proteomes" id="UP001054837">
    <property type="component" value="Unassembled WGS sequence"/>
</dbReference>
<name>A0AAV4UET2_9ARAC</name>
<proteinExistence type="predicted"/>
<keyword evidence="1" id="KW-0472">Membrane</keyword>
<protein>
    <submittedName>
        <fullName evidence="2">Uncharacterized protein</fullName>
    </submittedName>
</protein>
<dbReference type="EMBL" id="BPLQ01011176">
    <property type="protein sequence ID" value="GIY56256.1"/>
    <property type="molecule type" value="Genomic_DNA"/>
</dbReference>
<keyword evidence="3" id="KW-1185">Reference proteome</keyword>